<dbReference type="InterPro" id="IPR050553">
    <property type="entry name" value="Thioredoxin_ResA/DsbE_sf"/>
</dbReference>
<dbReference type="Proteomes" id="UP001235064">
    <property type="component" value="Unassembled WGS sequence"/>
</dbReference>
<evidence type="ECO:0000256" key="4">
    <source>
        <dbReference type="ARBA" id="ARBA00023157"/>
    </source>
</evidence>
<dbReference type="PANTHER" id="PTHR42852">
    <property type="entry name" value="THIOL:DISULFIDE INTERCHANGE PROTEIN DSBE"/>
    <property type="match status" value="1"/>
</dbReference>
<evidence type="ECO:0000313" key="8">
    <source>
        <dbReference type="Proteomes" id="UP001235064"/>
    </source>
</evidence>
<evidence type="ECO:0000256" key="3">
    <source>
        <dbReference type="ARBA" id="ARBA00022968"/>
    </source>
</evidence>
<protein>
    <submittedName>
        <fullName evidence="7">TlpA disulfide reductase family protein</fullName>
    </submittedName>
</protein>
<accession>A0ABT7N4K9</accession>
<dbReference type="InterPro" id="IPR036249">
    <property type="entry name" value="Thioredoxin-like_sf"/>
</dbReference>
<evidence type="ECO:0000256" key="2">
    <source>
        <dbReference type="ARBA" id="ARBA00022748"/>
    </source>
</evidence>
<dbReference type="Gene3D" id="3.40.30.10">
    <property type="entry name" value="Glutaredoxin"/>
    <property type="match status" value="1"/>
</dbReference>
<dbReference type="InterPro" id="IPR013766">
    <property type="entry name" value="Thioredoxin_domain"/>
</dbReference>
<dbReference type="InterPro" id="IPR000866">
    <property type="entry name" value="AhpC/TSA"/>
</dbReference>
<reference evidence="7 8" key="1">
    <citation type="submission" date="2023-06" db="EMBL/GenBank/DDBJ databases">
        <title>Microbacterium sp. nov., isolated from a waste landfill.</title>
        <authorList>
            <person name="Wen W."/>
        </authorList>
    </citation>
    <scope>NUCLEOTIDE SEQUENCE [LARGE SCALE GENOMIC DNA]</scope>
    <source>
        <strain evidence="7 8">ASV49</strain>
    </source>
</reference>
<name>A0ABT7N4K9_9MICO</name>
<keyword evidence="4" id="KW-1015">Disulfide bond</keyword>
<dbReference type="Pfam" id="PF00578">
    <property type="entry name" value="AhpC-TSA"/>
    <property type="match status" value="1"/>
</dbReference>
<comment type="subcellular location">
    <subcellularLocation>
        <location evidence="1">Cell envelope</location>
    </subcellularLocation>
</comment>
<keyword evidence="3" id="KW-0812">Transmembrane</keyword>
<dbReference type="RefSeq" id="WP_286290775.1">
    <property type="nucleotide sequence ID" value="NZ_JASXSZ010000010.1"/>
</dbReference>
<gene>
    <name evidence="7" type="ORF">QSV35_19975</name>
</gene>
<evidence type="ECO:0000313" key="7">
    <source>
        <dbReference type="EMBL" id="MDL9981616.1"/>
    </source>
</evidence>
<dbReference type="EMBL" id="JASXSZ010000010">
    <property type="protein sequence ID" value="MDL9981616.1"/>
    <property type="molecule type" value="Genomic_DNA"/>
</dbReference>
<dbReference type="PROSITE" id="PS51352">
    <property type="entry name" value="THIOREDOXIN_2"/>
    <property type="match status" value="1"/>
</dbReference>
<keyword evidence="2" id="KW-0201">Cytochrome c-type biogenesis</keyword>
<sequence length="216" mass="22305">MTLRQAQRSGAAGGISRGVKAAASVALAVLLAGGLAACTGDNPLAAQYKEGSNKGFVAADGFQTKEIAPADRGDAVTFTGTTDAGKTVASGDYAGDVLVVNFWYASCGPCRAEAPRLDKAVSDLSGKKVSFLGVNIRDQAETSQAFAQTYKVSYPSIIAVNDGQVKFDFSKATPLTSTPITIVLDQKGRVAARIIGELPEPSILTTIVNTVLSENS</sequence>
<keyword evidence="3" id="KW-0735">Signal-anchor</keyword>
<proteinExistence type="predicted"/>
<organism evidence="7 8">
    <name type="scientific">Microbacterium candidum</name>
    <dbReference type="NCBI Taxonomy" id="3041922"/>
    <lineage>
        <taxon>Bacteria</taxon>
        <taxon>Bacillati</taxon>
        <taxon>Actinomycetota</taxon>
        <taxon>Actinomycetes</taxon>
        <taxon>Micrococcales</taxon>
        <taxon>Microbacteriaceae</taxon>
        <taxon>Microbacterium</taxon>
    </lineage>
</organism>
<evidence type="ECO:0000259" key="6">
    <source>
        <dbReference type="PROSITE" id="PS51352"/>
    </source>
</evidence>
<feature type="domain" description="Thioredoxin" evidence="6">
    <location>
        <begin position="67"/>
        <end position="213"/>
    </location>
</feature>
<comment type="caution">
    <text evidence="7">The sequence shown here is derived from an EMBL/GenBank/DDBJ whole genome shotgun (WGS) entry which is preliminary data.</text>
</comment>
<dbReference type="PANTHER" id="PTHR42852:SF6">
    <property type="entry name" value="THIOL:DISULFIDE INTERCHANGE PROTEIN DSBE"/>
    <property type="match status" value="1"/>
</dbReference>
<evidence type="ECO:0000256" key="5">
    <source>
        <dbReference type="ARBA" id="ARBA00023284"/>
    </source>
</evidence>
<dbReference type="CDD" id="cd02966">
    <property type="entry name" value="TlpA_like_family"/>
    <property type="match status" value="1"/>
</dbReference>
<dbReference type="SUPFAM" id="SSF52833">
    <property type="entry name" value="Thioredoxin-like"/>
    <property type="match status" value="1"/>
</dbReference>
<keyword evidence="5" id="KW-0676">Redox-active center</keyword>
<keyword evidence="8" id="KW-1185">Reference proteome</keyword>
<evidence type="ECO:0000256" key="1">
    <source>
        <dbReference type="ARBA" id="ARBA00004196"/>
    </source>
</evidence>